<dbReference type="GO" id="GO:0008408">
    <property type="term" value="F:3'-5' exonuclease activity"/>
    <property type="evidence" value="ECO:0007669"/>
    <property type="project" value="InterPro"/>
</dbReference>
<evidence type="ECO:0000256" key="11">
    <source>
        <dbReference type="ARBA" id="ARBA00022932"/>
    </source>
</evidence>
<dbReference type="InterPro" id="IPR001098">
    <property type="entry name" value="DNA-dir_DNA_pol_A_palm_dom"/>
</dbReference>
<dbReference type="PANTHER" id="PTHR10133">
    <property type="entry name" value="DNA POLYMERASE I"/>
    <property type="match status" value="1"/>
</dbReference>
<keyword evidence="7" id="KW-0540">Nuclease</keyword>
<protein>
    <recommendedName>
        <fullName evidence="3 15">DNA polymerase I</fullName>
        <ecNumber evidence="2 15">2.7.7.7</ecNumber>
    </recommendedName>
</protein>
<evidence type="ECO:0000256" key="15">
    <source>
        <dbReference type="NCBIfam" id="TIGR00593"/>
    </source>
</evidence>
<dbReference type="NCBIfam" id="TIGR00593">
    <property type="entry name" value="pola"/>
    <property type="match status" value="1"/>
</dbReference>
<evidence type="ECO:0000256" key="17">
    <source>
        <dbReference type="SAM" id="Coils"/>
    </source>
</evidence>
<keyword evidence="6 16" id="KW-0235">DNA replication</keyword>
<dbReference type="CDD" id="cd08637">
    <property type="entry name" value="DNA_pol_A_pol_I_C"/>
    <property type="match status" value="1"/>
</dbReference>
<dbReference type="PRINTS" id="PR00868">
    <property type="entry name" value="DNAPOLI"/>
</dbReference>
<sequence length="655" mass="73601">MLSRELVKLTPPPLEVSLEECRAQPPDRERLRALLEELEFRSLLRDLSPGPSPARGGELSPFPLGMGAGEVGLHTELVLTEDQLDALIERVRAAPEISLDTETTSEDAMAAELVGISLAIEPGAGFYIPVGHRYLGAPQQLSRDLVIERLKALLEAKPIIGQNLKYDAKILKRSGIALKNIAFDSMLAAYLLDPESRKDLNELARRYLGHSVMDFSELGADRMDMVTVEQAARYSVADAEAVIRLKEKMLPELRSRNQEKLFYEIELPLIPVLIEMELNGILLDKEVLREQAKELETLATQLLQDIFRLAGQDFNPNSPKQVAYILFEKLKLPVLRKTKTGPSTDAYVLQELAGLHPLPEKLLAYRELEKLLSTYVKKLPEYINPQTGRVHTTFQQHVTVTGRLSSTDPNLQNIPVRSELGGQIRKAFVAPPGRVLIGADYSQIELRVLAHLSEDPGLIGAFERDEDVHARTAATIFNIPLESVGPRERRIAKMINFGLSYGMTGYGLAQRTGLSRSEAEKFIKNYFEKYPGVRAYMERVVREAEEKRFLETLLGRRRYFVELSSQTKREAINFPVQGSASDIMKLAMLRVYEKIQSSEIKAAMLLQIHDELIFEADAAEAEGAAQRIKQTMEEAFQLRVPLKVETHIGTNWGEI</sequence>
<keyword evidence="9" id="KW-0378">Hydrolase</keyword>
<dbReference type="Gene3D" id="1.10.150.20">
    <property type="entry name" value="5' to 3' exonuclease, C-terminal subdomain"/>
    <property type="match status" value="1"/>
</dbReference>
<accession>H5S925</accession>
<keyword evidence="10" id="KW-0269">Exonuclease</keyword>
<evidence type="ECO:0000256" key="4">
    <source>
        <dbReference type="ARBA" id="ARBA00022679"/>
    </source>
</evidence>
<name>H5S925_9BACT</name>
<evidence type="ECO:0000259" key="18">
    <source>
        <dbReference type="SMART" id="SM00474"/>
    </source>
</evidence>
<keyword evidence="11 16" id="KW-0239">DNA-directed DNA polymerase</keyword>
<dbReference type="GO" id="GO:0006261">
    <property type="term" value="P:DNA-templated DNA replication"/>
    <property type="evidence" value="ECO:0007669"/>
    <property type="project" value="UniProtKB-UniRule"/>
</dbReference>
<dbReference type="GO" id="GO:0006302">
    <property type="term" value="P:double-strand break repair"/>
    <property type="evidence" value="ECO:0007669"/>
    <property type="project" value="TreeGrafter"/>
</dbReference>
<evidence type="ECO:0000256" key="3">
    <source>
        <dbReference type="ARBA" id="ARBA00020311"/>
    </source>
</evidence>
<dbReference type="AlphaFoldDB" id="H5S925"/>
<feature type="domain" description="3'-5' exonuclease" evidence="18">
    <location>
        <begin position="75"/>
        <end position="254"/>
    </location>
</feature>
<evidence type="ECO:0000256" key="7">
    <source>
        <dbReference type="ARBA" id="ARBA00022722"/>
    </source>
</evidence>
<comment type="similarity">
    <text evidence="1 16">Belongs to the DNA polymerase type-A family.</text>
</comment>
<dbReference type="FunFam" id="1.10.150.20:FF:000002">
    <property type="entry name" value="DNA polymerase I"/>
    <property type="match status" value="1"/>
</dbReference>
<evidence type="ECO:0000256" key="2">
    <source>
        <dbReference type="ARBA" id="ARBA00012417"/>
    </source>
</evidence>
<dbReference type="InterPro" id="IPR002562">
    <property type="entry name" value="3'-5'_exonuclease_dom"/>
</dbReference>
<dbReference type="Gene3D" id="3.30.70.370">
    <property type="match status" value="1"/>
</dbReference>
<evidence type="ECO:0000256" key="8">
    <source>
        <dbReference type="ARBA" id="ARBA00022763"/>
    </source>
</evidence>
<gene>
    <name evidence="16" type="primary">polA</name>
    <name evidence="20" type="ORF">HGMM_F02E06C25</name>
</gene>
<keyword evidence="12 16" id="KW-0238">DNA-binding</keyword>
<evidence type="ECO:0000256" key="16">
    <source>
        <dbReference type="RuleBase" id="RU004460"/>
    </source>
</evidence>
<dbReference type="FunFam" id="1.20.1060.10:FF:000001">
    <property type="entry name" value="DNA polymerase I"/>
    <property type="match status" value="1"/>
</dbReference>
<reference evidence="20" key="1">
    <citation type="journal article" date="2005" name="Environ. Microbiol.">
        <title>Genetic and functional properties of uncultivated thermophilic crenarchaeotes from a subsurface gold mine as revealed by analysis of genome fragments.</title>
        <authorList>
            <person name="Nunoura T."/>
            <person name="Hirayama H."/>
            <person name="Takami H."/>
            <person name="Oida H."/>
            <person name="Nishi S."/>
            <person name="Shimamura S."/>
            <person name="Suzuki Y."/>
            <person name="Inagaki F."/>
            <person name="Takai K."/>
            <person name="Nealson K.H."/>
            <person name="Horikoshi K."/>
        </authorList>
    </citation>
    <scope>NUCLEOTIDE SEQUENCE</scope>
</reference>
<keyword evidence="17" id="KW-0175">Coiled coil</keyword>
<dbReference type="Pfam" id="PF00476">
    <property type="entry name" value="DNA_pol_A"/>
    <property type="match status" value="1"/>
</dbReference>
<dbReference type="PANTHER" id="PTHR10133:SF27">
    <property type="entry name" value="DNA POLYMERASE NU"/>
    <property type="match status" value="1"/>
</dbReference>
<dbReference type="InterPro" id="IPR012337">
    <property type="entry name" value="RNaseH-like_sf"/>
</dbReference>
<evidence type="ECO:0000256" key="9">
    <source>
        <dbReference type="ARBA" id="ARBA00022801"/>
    </source>
</evidence>
<dbReference type="Pfam" id="PF01612">
    <property type="entry name" value="DNA_pol_A_exo1"/>
    <property type="match status" value="1"/>
</dbReference>
<dbReference type="InterPro" id="IPR043502">
    <property type="entry name" value="DNA/RNA_pol_sf"/>
</dbReference>
<keyword evidence="8 16" id="KW-0227">DNA damage</keyword>
<dbReference type="SMART" id="SM00474">
    <property type="entry name" value="35EXOc"/>
    <property type="match status" value="1"/>
</dbReference>
<dbReference type="SUPFAM" id="SSF53098">
    <property type="entry name" value="Ribonuclease H-like"/>
    <property type="match status" value="1"/>
</dbReference>
<organism evidence="20">
    <name type="scientific">uncultured Acetothermia bacterium</name>
    <dbReference type="NCBI Taxonomy" id="236499"/>
    <lineage>
        <taxon>Bacteria</taxon>
        <taxon>Candidatus Bipolaricaulota</taxon>
        <taxon>environmental samples</taxon>
    </lineage>
</organism>
<reference evidence="20" key="2">
    <citation type="journal article" date="2012" name="PLoS ONE">
        <title>A Deeply Branching Thermophilic Bacterium with an Ancient Acetyl-CoA Pathway Dominates a Subsurface Ecosystem.</title>
        <authorList>
            <person name="Takami H."/>
            <person name="Noguchi H."/>
            <person name="Takaki Y."/>
            <person name="Uchiyama I."/>
            <person name="Toyoda A."/>
            <person name="Nishi S."/>
            <person name="Chee G.-J."/>
            <person name="Arai W."/>
            <person name="Nunoura T."/>
            <person name="Itoh T."/>
            <person name="Hattori M."/>
            <person name="Takai K."/>
        </authorList>
    </citation>
    <scope>NUCLEOTIDE SEQUENCE</scope>
</reference>
<dbReference type="GO" id="GO:0003887">
    <property type="term" value="F:DNA-directed DNA polymerase activity"/>
    <property type="evidence" value="ECO:0007669"/>
    <property type="project" value="UniProtKB-UniRule"/>
</dbReference>
<dbReference type="CDD" id="cd06139">
    <property type="entry name" value="DNA_polA_I_Ecoli_like_exo"/>
    <property type="match status" value="1"/>
</dbReference>
<evidence type="ECO:0000313" key="20">
    <source>
        <dbReference type="EMBL" id="BAL52661.1"/>
    </source>
</evidence>
<evidence type="ECO:0000256" key="14">
    <source>
        <dbReference type="ARBA" id="ARBA00049244"/>
    </source>
</evidence>
<proteinExistence type="inferred from homology"/>
<dbReference type="GO" id="GO:0003677">
    <property type="term" value="F:DNA binding"/>
    <property type="evidence" value="ECO:0007669"/>
    <property type="project" value="UniProtKB-UniRule"/>
</dbReference>
<feature type="coiled-coil region" evidence="17">
    <location>
        <begin position="278"/>
        <end position="305"/>
    </location>
</feature>
<evidence type="ECO:0000256" key="5">
    <source>
        <dbReference type="ARBA" id="ARBA00022695"/>
    </source>
</evidence>
<evidence type="ECO:0000256" key="1">
    <source>
        <dbReference type="ARBA" id="ARBA00007705"/>
    </source>
</evidence>
<dbReference type="SUPFAM" id="SSF56672">
    <property type="entry name" value="DNA/RNA polymerases"/>
    <property type="match status" value="1"/>
</dbReference>
<dbReference type="InterPro" id="IPR018320">
    <property type="entry name" value="DNA_polymerase_1"/>
</dbReference>
<dbReference type="Gene3D" id="1.20.1060.10">
    <property type="entry name" value="Taq DNA Polymerase, Chain T, domain 4"/>
    <property type="match status" value="1"/>
</dbReference>
<evidence type="ECO:0000256" key="12">
    <source>
        <dbReference type="ARBA" id="ARBA00023125"/>
    </source>
</evidence>
<keyword evidence="4 16" id="KW-0808">Transferase</keyword>
<keyword evidence="13 16" id="KW-0234">DNA repair</keyword>
<evidence type="ECO:0000259" key="19">
    <source>
        <dbReference type="SMART" id="SM00482"/>
    </source>
</evidence>
<dbReference type="InterPro" id="IPR002298">
    <property type="entry name" value="DNA_polymerase_A"/>
</dbReference>
<keyword evidence="5 16" id="KW-0548">Nucleotidyltransferase</keyword>
<comment type="catalytic activity">
    <reaction evidence="14 16">
        <text>DNA(n) + a 2'-deoxyribonucleoside 5'-triphosphate = DNA(n+1) + diphosphate</text>
        <dbReference type="Rhea" id="RHEA:22508"/>
        <dbReference type="Rhea" id="RHEA-COMP:17339"/>
        <dbReference type="Rhea" id="RHEA-COMP:17340"/>
        <dbReference type="ChEBI" id="CHEBI:33019"/>
        <dbReference type="ChEBI" id="CHEBI:61560"/>
        <dbReference type="ChEBI" id="CHEBI:173112"/>
        <dbReference type="EC" id="2.7.7.7"/>
    </reaction>
</comment>
<dbReference type="InterPro" id="IPR036397">
    <property type="entry name" value="RNaseH_sf"/>
</dbReference>
<dbReference type="Gene3D" id="3.30.420.10">
    <property type="entry name" value="Ribonuclease H-like superfamily/Ribonuclease H"/>
    <property type="match status" value="1"/>
</dbReference>
<evidence type="ECO:0000256" key="13">
    <source>
        <dbReference type="ARBA" id="ARBA00023204"/>
    </source>
</evidence>
<dbReference type="SMART" id="SM00482">
    <property type="entry name" value="POLAc"/>
    <property type="match status" value="1"/>
</dbReference>
<dbReference type="EMBL" id="AP011636">
    <property type="protein sequence ID" value="BAL52661.1"/>
    <property type="molecule type" value="Genomic_DNA"/>
</dbReference>
<dbReference type="EC" id="2.7.7.7" evidence="2 15"/>
<evidence type="ECO:0000256" key="10">
    <source>
        <dbReference type="ARBA" id="ARBA00022839"/>
    </source>
</evidence>
<dbReference type="NCBIfam" id="NF004397">
    <property type="entry name" value="PRK05755.1"/>
    <property type="match status" value="1"/>
</dbReference>
<feature type="domain" description="DNA-directed DNA polymerase family A palm" evidence="19">
    <location>
        <begin position="421"/>
        <end position="620"/>
    </location>
</feature>
<evidence type="ECO:0000256" key="6">
    <source>
        <dbReference type="ARBA" id="ARBA00022705"/>
    </source>
</evidence>